<dbReference type="EMBL" id="JAWDGP010000665">
    <property type="protein sequence ID" value="KAK3798572.1"/>
    <property type="molecule type" value="Genomic_DNA"/>
</dbReference>
<comment type="caution">
    <text evidence="1">The sequence shown here is derived from an EMBL/GenBank/DDBJ whole genome shotgun (WGS) entry which is preliminary data.</text>
</comment>
<keyword evidence="2" id="KW-1185">Reference proteome</keyword>
<dbReference type="EMBL" id="JAWDGP010000665">
    <property type="protein sequence ID" value="KAK3798571.1"/>
    <property type="molecule type" value="Genomic_DNA"/>
</dbReference>
<name>A0AAE1E8V2_9GAST</name>
<dbReference type="EMBL" id="JAWDGP010000665">
    <property type="protein sequence ID" value="KAK3798570.1"/>
    <property type="molecule type" value="Genomic_DNA"/>
</dbReference>
<proteinExistence type="predicted"/>
<dbReference type="Proteomes" id="UP001283361">
    <property type="component" value="Unassembled WGS sequence"/>
</dbReference>
<organism evidence="1 2">
    <name type="scientific">Elysia crispata</name>
    <name type="common">lettuce slug</name>
    <dbReference type="NCBI Taxonomy" id="231223"/>
    <lineage>
        <taxon>Eukaryota</taxon>
        <taxon>Metazoa</taxon>
        <taxon>Spiralia</taxon>
        <taxon>Lophotrochozoa</taxon>
        <taxon>Mollusca</taxon>
        <taxon>Gastropoda</taxon>
        <taxon>Heterobranchia</taxon>
        <taxon>Euthyneura</taxon>
        <taxon>Panpulmonata</taxon>
        <taxon>Sacoglossa</taxon>
        <taxon>Placobranchoidea</taxon>
        <taxon>Plakobranchidae</taxon>
        <taxon>Elysia</taxon>
    </lineage>
</organism>
<evidence type="ECO:0000313" key="2">
    <source>
        <dbReference type="Proteomes" id="UP001283361"/>
    </source>
</evidence>
<reference evidence="1" key="1">
    <citation type="journal article" date="2023" name="G3 (Bethesda)">
        <title>A reference genome for the long-term kleptoplast-retaining sea slug Elysia crispata morphotype clarki.</title>
        <authorList>
            <person name="Eastman K.E."/>
            <person name="Pendleton A.L."/>
            <person name="Shaikh M.A."/>
            <person name="Suttiyut T."/>
            <person name="Ogas R."/>
            <person name="Tomko P."/>
            <person name="Gavelis G."/>
            <person name="Widhalm J.R."/>
            <person name="Wisecaver J.H."/>
        </authorList>
    </citation>
    <scope>NUCLEOTIDE SEQUENCE</scope>
    <source>
        <strain evidence="1">ECLA1</strain>
    </source>
</reference>
<sequence length="116" mass="13707">MTFCKKKKNLGDWRERGREKSRHLGVNFRPQTLTGKDSMSRVQQEMVSLTVSSPEISFIPRSSTLPVRSRDIVYTEKLHIARKVQRYRLYREAPHCSSYLWTKVKAMFICLKLDKD</sequence>
<protein>
    <submittedName>
        <fullName evidence="1">Uncharacterized protein</fullName>
    </submittedName>
</protein>
<evidence type="ECO:0000313" key="1">
    <source>
        <dbReference type="EMBL" id="KAK3798571.1"/>
    </source>
</evidence>
<dbReference type="AlphaFoldDB" id="A0AAE1E8V2"/>
<gene>
    <name evidence="1" type="ORF">RRG08_031583</name>
</gene>
<accession>A0AAE1E8V2</accession>